<keyword evidence="2" id="KW-1185">Reference proteome</keyword>
<reference evidence="1" key="1">
    <citation type="journal article" date="2020" name="Stud. Mycol.">
        <title>101 Dothideomycetes genomes: a test case for predicting lifestyles and emergence of pathogens.</title>
        <authorList>
            <person name="Haridas S."/>
            <person name="Albert R."/>
            <person name="Binder M."/>
            <person name="Bloem J."/>
            <person name="Labutti K."/>
            <person name="Salamov A."/>
            <person name="Andreopoulos B."/>
            <person name="Baker S."/>
            <person name="Barry K."/>
            <person name="Bills G."/>
            <person name="Bluhm B."/>
            <person name="Cannon C."/>
            <person name="Castanera R."/>
            <person name="Culley D."/>
            <person name="Daum C."/>
            <person name="Ezra D."/>
            <person name="Gonzalez J."/>
            <person name="Henrissat B."/>
            <person name="Kuo A."/>
            <person name="Liang C."/>
            <person name="Lipzen A."/>
            <person name="Lutzoni F."/>
            <person name="Magnuson J."/>
            <person name="Mondo S."/>
            <person name="Nolan M."/>
            <person name="Ohm R."/>
            <person name="Pangilinan J."/>
            <person name="Park H.-J."/>
            <person name="Ramirez L."/>
            <person name="Alfaro M."/>
            <person name="Sun H."/>
            <person name="Tritt A."/>
            <person name="Yoshinaga Y."/>
            <person name="Zwiers L.-H."/>
            <person name="Turgeon B."/>
            <person name="Goodwin S."/>
            <person name="Spatafora J."/>
            <person name="Crous P."/>
            <person name="Grigoriev I."/>
        </authorList>
    </citation>
    <scope>NUCLEOTIDE SEQUENCE</scope>
    <source>
        <strain evidence="1">CBS 121739</strain>
    </source>
</reference>
<dbReference type="AlphaFoldDB" id="A0A6A6WIA9"/>
<proteinExistence type="predicted"/>
<name>A0A6A6WIA9_9PEZI</name>
<protein>
    <submittedName>
        <fullName evidence="1">Uncharacterized protein</fullName>
    </submittedName>
</protein>
<organism evidence="1 2">
    <name type="scientific">Pseudovirgaria hyperparasitica</name>
    <dbReference type="NCBI Taxonomy" id="470096"/>
    <lineage>
        <taxon>Eukaryota</taxon>
        <taxon>Fungi</taxon>
        <taxon>Dikarya</taxon>
        <taxon>Ascomycota</taxon>
        <taxon>Pezizomycotina</taxon>
        <taxon>Dothideomycetes</taxon>
        <taxon>Dothideomycetes incertae sedis</taxon>
        <taxon>Acrospermales</taxon>
        <taxon>Acrospermaceae</taxon>
        <taxon>Pseudovirgaria</taxon>
    </lineage>
</organism>
<accession>A0A6A6WIA9</accession>
<dbReference type="EMBL" id="ML996566">
    <property type="protein sequence ID" value="KAF2761979.1"/>
    <property type="molecule type" value="Genomic_DNA"/>
</dbReference>
<sequence>MPFAINNQERMELPDGAFCIVTIHNDEEMGVRETWRSWVKRQGRELGQLCGRLVCCLETGAGRYHVYLYPPLARDCVELAPASKFNYVQGQCLRIGHVAIRPEKTAVSMQSSLRVALHPLILRALRTIVPSNTPVPSCRHQATYRARCDDLSCLTAFRDHPFLADCH</sequence>
<evidence type="ECO:0000313" key="1">
    <source>
        <dbReference type="EMBL" id="KAF2761979.1"/>
    </source>
</evidence>
<dbReference type="RefSeq" id="XP_033604430.1">
    <property type="nucleotide sequence ID" value="XM_033745202.1"/>
</dbReference>
<dbReference type="Proteomes" id="UP000799437">
    <property type="component" value="Unassembled WGS sequence"/>
</dbReference>
<dbReference type="GeneID" id="54486256"/>
<gene>
    <name evidence="1" type="ORF">EJ05DRAFT_482781</name>
</gene>
<evidence type="ECO:0000313" key="2">
    <source>
        <dbReference type="Proteomes" id="UP000799437"/>
    </source>
</evidence>